<comment type="caution">
    <text evidence="3">The sequence shown here is derived from an EMBL/GenBank/DDBJ whole genome shotgun (WGS) entry which is preliminary data.</text>
</comment>
<dbReference type="PANTHER" id="PTHR42943:SF2">
    <property type="entry name" value="GLUTATHIONE S-TRANSFERASE KAPPA 1"/>
    <property type="match status" value="1"/>
</dbReference>
<dbReference type="EC" id="5.99.1.4" evidence="1"/>
<dbReference type="GO" id="GO:0016853">
    <property type="term" value="F:isomerase activity"/>
    <property type="evidence" value="ECO:0007669"/>
    <property type="project" value="UniProtKB-KW"/>
</dbReference>
<dbReference type="Proteomes" id="UP001595476">
    <property type="component" value="Unassembled WGS sequence"/>
</dbReference>
<keyword evidence="4" id="KW-1185">Reference proteome</keyword>
<evidence type="ECO:0000313" key="4">
    <source>
        <dbReference type="Proteomes" id="UP001595476"/>
    </source>
</evidence>
<dbReference type="InterPro" id="IPR044087">
    <property type="entry name" value="NahD-like"/>
</dbReference>
<dbReference type="SUPFAM" id="SSF52833">
    <property type="entry name" value="Thioredoxin-like"/>
    <property type="match status" value="1"/>
</dbReference>
<comment type="catalytic activity">
    <reaction evidence="1">
        <text>2-hydroxychromene-2-carboxylate = (3E)-4-(2-hydroxyphenyl)-2-oxobut-3-enoate</text>
        <dbReference type="Rhea" id="RHEA:27401"/>
        <dbReference type="ChEBI" id="CHEBI:59350"/>
        <dbReference type="ChEBI" id="CHEBI:59353"/>
        <dbReference type="EC" id="5.99.1.4"/>
    </reaction>
</comment>
<dbReference type="EMBL" id="JBHRSZ010000002">
    <property type="protein sequence ID" value="MFC3150051.1"/>
    <property type="molecule type" value="Genomic_DNA"/>
</dbReference>
<dbReference type="Gene3D" id="3.40.30.10">
    <property type="entry name" value="Glutaredoxin"/>
    <property type="match status" value="1"/>
</dbReference>
<evidence type="ECO:0000259" key="2">
    <source>
        <dbReference type="Pfam" id="PF01323"/>
    </source>
</evidence>
<dbReference type="CDD" id="cd03022">
    <property type="entry name" value="DsbA_HCCA_Iso"/>
    <property type="match status" value="1"/>
</dbReference>
<name>A0ABV7HBQ4_9GAMM</name>
<keyword evidence="1 3" id="KW-0413">Isomerase</keyword>
<gene>
    <name evidence="3" type="ORF">ACFOEK_03345</name>
</gene>
<feature type="domain" description="DSBA-like thioredoxin" evidence="2">
    <location>
        <begin position="5"/>
        <end position="195"/>
    </location>
</feature>
<accession>A0ABV7HBQ4</accession>
<dbReference type="InterPro" id="IPR001853">
    <property type="entry name" value="DSBA-like_thioredoxin_dom"/>
</dbReference>
<dbReference type="InterPro" id="IPR014440">
    <property type="entry name" value="HCCAis_GSTk"/>
</dbReference>
<evidence type="ECO:0000313" key="3">
    <source>
        <dbReference type="EMBL" id="MFC3150051.1"/>
    </source>
</evidence>
<reference evidence="4" key="1">
    <citation type="journal article" date="2019" name="Int. J. Syst. Evol. Microbiol.">
        <title>The Global Catalogue of Microorganisms (GCM) 10K type strain sequencing project: providing services to taxonomists for standard genome sequencing and annotation.</title>
        <authorList>
            <consortium name="The Broad Institute Genomics Platform"/>
            <consortium name="The Broad Institute Genome Sequencing Center for Infectious Disease"/>
            <person name="Wu L."/>
            <person name="Ma J."/>
        </authorList>
    </citation>
    <scope>NUCLEOTIDE SEQUENCE [LARGE SCALE GENOMIC DNA]</scope>
    <source>
        <strain evidence="4">KCTC 52438</strain>
    </source>
</reference>
<dbReference type="InterPro" id="IPR051924">
    <property type="entry name" value="GST_Kappa/NadH"/>
</dbReference>
<evidence type="ECO:0000256" key="1">
    <source>
        <dbReference type="PIRNR" id="PIRNR006386"/>
    </source>
</evidence>
<organism evidence="3 4">
    <name type="scientific">Litoribrevibacter euphylliae</name>
    <dbReference type="NCBI Taxonomy" id="1834034"/>
    <lineage>
        <taxon>Bacteria</taxon>
        <taxon>Pseudomonadati</taxon>
        <taxon>Pseudomonadota</taxon>
        <taxon>Gammaproteobacteria</taxon>
        <taxon>Oceanospirillales</taxon>
        <taxon>Oceanospirillaceae</taxon>
        <taxon>Litoribrevibacter</taxon>
    </lineage>
</organism>
<dbReference type="InterPro" id="IPR036249">
    <property type="entry name" value="Thioredoxin-like_sf"/>
</dbReference>
<proteinExistence type="inferred from homology"/>
<dbReference type="RefSeq" id="WP_386716139.1">
    <property type="nucleotide sequence ID" value="NZ_JBHRSZ010000002.1"/>
</dbReference>
<dbReference type="PIRSF" id="PIRSF006386">
    <property type="entry name" value="HCCAis_GSTk"/>
    <property type="match status" value="1"/>
</dbReference>
<sequence>MSKPVEFYFDFGSPTAYLAHCKLNDLAKQYGAELVYEPMLLGAVHKATNNVPPISVPAKGRYMLVQDLPRFIQRYGVEFKMNSHFPINTLKLMRGCYAAKQLGCFDVYVDVMFRALWAKGLNLGDDAIWKETLSSAGLDADAIIALSTDEAIKAELKENTEKAVKKGCFGAPTMFIDDQMYFGQDRLDFVEEQLAER</sequence>
<dbReference type="PANTHER" id="PTHR42943">
    <property type="entry name" value="GLUTATHIONE S-TRANSFERASE KAPPA"/>
    <property type="match status" value="1"/>
</dbReference>
<dbReference type="Pfam" id="PF01323">
    <property type="entry name" value="DSBA"/>
    <property type="match status" value="1"/>
</dbReference>
<comment type="similarity">
    <text evidence="1">Belongs to the GST superfamily. NadH family.</text>
</comment>
<protein>
    <recommendedName>
        <fullName evidence="1">2-hydroxychromene-2-carboxylate isomerase</fullName>
        <ecNumber evidence="1">5.99.1.4</ecNumber>
    </recommendedName>
</protein>